<dbReference type="RefSeq" id="XP_002677998.1">
    <property type="nucleotide sequence ID" value="XM_002677952.1"/>
</dbReference>
<sequence length="343" mass="39793">MGNSAATSLIKELHKDLSKGIQYQASNLPKNNKLSKFFEKLDKDKDMVLSNEEIAEFLEDLFYFVWQKAGTKRMAPCLVSNGNISYYVAMEFVVPPTQEKRNKALAMMFQFMDLNNDQKIDRSEFIDGLQNLLKCVLLEPVFAEYQVEGSNDSSNKYSVNQGYEIVMNCNRDGDVPILDEEKMCLLQEHGFEFTQITEEEAKEYKRNQAEDIRNDFSIAIDFSQMKESISIMDKSQIPFELCKLFRSVEKAANPEPKEANKYVGFMHDSKAKKWVIVEEDSIGRDLSNIYLPVKKGDVYRLYNDRGYFWLIGQDRLFTLKRGIVSKDILREITQEEAEQLLKK</sequence>
<evidence type="ECO:0000313" key="4">
    <source>
        <dbReference type="Proteomes" id="UP000006671"/>
    </source>
</evidence>
<dbReference type="KEGG" id="ngr:NAEGRDRAFT_48635"/>
<keyword evidence="1" id="KW-0106">Calcium</keyword>
<protein>
    <submittedName>
        <fullName evidence="3">Predicted protein</fullName>
    </submittedName>
</protein>
<dbReference type="AlphaFoldDB" id="D2VD24"/>
<dbReference type="InterPro" id="IPR018247">
    <property type="entry name" value="EF_Hand_1_Ca_BS"/>
</dbReference>
<dbReference type="GeneID" id="8849030"/>
<evidence type="ECO:0000313" key="3">
    <source>
        <dbReference type="EMBL" id="EFC45254.1"/>
    </source>
</evidence>
<dbReference type="OrthoDB" id="10448971at2759"/>
<evidence type="ECO:0000259" key="2">
    <source>
        <dbReference type="PROSITE" id="PS50222"/>
    </source>
</evidence>
<proteinExistence type="predicted"/>
<name>D2VD24_NAEGR</name>
<dbReference type="VEuPathDB" id="AmoebaDB:NAEGRDRAFT_48635"/>
<dbReference type="Proteomes" id="UP000006671">
    <property type="component" value="Unassembled WGS sequence"/>
</dbReference>
<dbReference type="PROSITE" id="PS00018">
    <property type="entry name" value="EF_HAND_1"/>
    <property type="match status" value="1"/>
</dbReference>
<reference evidence="3 4" key="1">
    <citation type="journal article" date="2010" name="Cell">
        <title>The genome of Naegleria gruberi illuminates early eukaryotic versatility.</title>
        <authorList>
            <person name="Fritz-Laylin L.K."/>
            <person name="Prochnik S.E."/>
            <person name="Ginger M.L."/>
            <person name="Dacks J.B."/>
            <person name="Carpenter M.L."/>
            <person name="Field M.C."/>
            <person name="Kuo A."/>
            <person name="Paredez A."/>
            <person name="Chapman J."/>
            <person name="Pham J."/>
            <person name="Shu S."/>
            <person name="Neupane R."/>
            <person name="Cipriano M."/>
            <person name="Mancuso J."/>
            <person name="Tu H."/>
            <person name="Salamov A."/>
            <person name="Lindquist E."/>
            <person name="Shapiro H."/>
            <person name="Lucas S."/>
            <person name="Grigoriev I.V."/>
            <person name="Cande W.Z."/>
            <person name="Fulton C."/>
            <person name="Rokhsar D.S."/>
            <person name="Dawson S.C."/>
        </authorList>
    </citation>
    <scope>NUCLEOTIDE SEQUENCE [LARGE SCALE GENOMIC DNA]</scope>
    <source>
        <strain evidence="3 4">NEG-M</strain>
    </source>
</reference>
<dbReference type="PROSITE" id="PS50222">
    <property type="entry name" value="EF_HAND_2"/>
    <property type="match status" value="2"/>
</dbReference>
<dbReference type="InParanoid" id="D2VD24"/>
<gene>
    <name evidence="3" type="ORF">NAEGRDRAFT_48635</name>
</gene>
<accession>D2VD24</accession>
<dbReference type="SMART" id="SM00054">
    <property type="entry name" value="EFh"/>
    <property type="match status" value="2"/>
</dbReference>
<dbReference type="Gene3D" id="1.10.238.10">
    <property type="entry name" value="EF-hand"/>
    <property type="match status" value="1"/>
</dbReference>
<dbReference type="InterPro" id="IPR011992">
    <property type="entry name" value="EF-hand-dom_pair"/>
</dbReference>
<evidence type="ECO:0000256" key="1">
    <source>
        <dbReference type="ARBA" id="ARBA00022837"/>
    </source>
</evidence>
<dbReference type="SUPFAM" id="SSF47473">
    <property type="entry name" value="EF-hand"/>
    <property type="match status" value="1"/>
</dbReference>
<feature type="domain" description="EF-hand" evidence="2">
    <location>
        <begin position="29"/>
        <end position="64"/>
    </location>
</feature>
<dbReference type="GO" id="GO:0005509">
    <property type="term" value="F:calcium ion binding"/>
    <property type="evidence" value="ECO:0007669"/>
    <property type="project" value="InterPro"/>
</dbReference>
<keyword evidence="4" id="KW-1185">Reference proteome</keyword>
<feature type="domain" description="EF-hand" evidence="2">
    <location>
        <begin position="100"/>
        <end position="135"/>
    </location>
</feature>
<dbReference type="EMBL" id="GG738864">
    <property type="protein sequence ID" value="EFC45254.1"/>
    <property type="molecule type" value="Genomic_DNA"/>
</dbReference>
<organism evidence="4">
    <name type="scientific">Naegleria gruberi</name>
    <name type="common">Amoeba</name>
    <dbReference type="NCBI Taxonomy" id="5762"/>
    <lineage>
        <taxon>Eukaryota</taxon>
        <taxon>Discoba</taxon>
        <taxon>Heterolobosea</taxon>
        <taxon>Tetramitia</taxon>
        <taxon>Eutetramitia</taxon>
        <taxon>Vahlkampfiidae</taxon>
        <taxon>Naegleria</taxon>
    </lineage>
</organism>
<dbReference type="InterPro" id="IPR002048">
    <property type="entry name" value="EF_hand_dom"/>
</dbReference>